<dbReference type="PANTHER" id="PTHR24394">
    <property type="entry name" value="ZINC FINGER PROTEIN"/>
    <property type="match status" value="1"/>
</dbReference>
<dbReference type="PANTHER" id="PTHR24394:SF29">
    <property type="entry name" value="MYONEURIN"/>
    <property type="match status" value="1"/>
</dbReference>
<evidence type="ECO:0000256" key="7">
    <source>
        <dbReference type="PROSITE-ProRule" id="PRU00042"/>
    </source>
</evidence>
<evidence type="ECO:0000256" key="4">
    <source>
        <dbReference type="ARBA" id="ARBA00022771"/>
    </source>
</evidence>
<feature type="domain" description="C2H2-type" evidence="8">
    <location>
        <begin position="251"/>
        <end position="278"/>
    </location>
</feature>
<dbReference type="EMBL" id="REGN01007007">
    <property type="protein sequence ID" value="RNA07523.1"/>
    <property type="molecule type" value="Genomic_DNA"/>
</dbReference>
<dbReference type="GO" id="GO:0005634">
    <property type="term" value="C:nucleus"/>
    <property type="evidence" value="ECO:0007669"/>
    <property type="project" value="UniProtKB-SubCell"/>
</dbReference>
<reference evidence="9 10" key="1">
    <citation type="journal article" date="2018" name="Sci. Rep.">
        <title>Genomic signatures of local adaptation to the degree of environmental predictability in rotifers.</title>
        <authorList>
            <person name="Franch-Gras L."/>
            <person name="Hahn C."/>
            <person name="Garcia-Roger E.M."/>
            <person name="Carmona M.J."/>
            <person name="Serra M."/>
            <person name="Gomez A."/>
        </authorList>
    </citation>
    <scope>NUCLEOTIDE SEQUENCE [LARGE SCALE GENOMIC DNA]</scope>
    <source>
        <strain evidence="9">HYR1</strain>
    </source>
</reference>
<evidence type="ECO:0000313" key="9">
    <source>
        <dbReference type="EMBL" id="RNA07523.1"/>
    </source>
</evidence>
<keyword evidence="2" id="KW-0479">Metal-binding</keyword>
<dbReference type="SMART" id="SM00355">
    <property type="entry name" value="ZnF_C2H2"/>
    <property type="match status" value="4"/>
</dbReference>
<dbReference type="InterPro" id="IPR036236">
    <property type="entry name" value="Znf_C2H2_sf"/>
</dbReference>
<dbReference type="PROSITE" id="PS00028">
    <property type="entry name" value="ZINC_FINGER_C2H2_1"/>
    <property type="match status" value="4"/>
</dbReference>
<dbReference type="InterPro" id="IPR013087">
    <property type="entry name" value="Znf_C2H2_type"/>
</dbReference>
<evidence type="ECO:0000259" key="8">
    <source>
        <dbReference type="PROSITE" id="PS50157"/>
    </source>
</evidence>
<keyword evidence="6" id="KW-0539">Nucleus</keyword>
<evidence type="ECO:0000256" key="3">
    <source>
        <dbReference type="ARBA" id="ARBA00022737"/>
    </source>
</evidence>
<keyword evidence="10" id="KW-1185">Reference proteome</keyword>
<dbReference type="FunFam" id="3.30.160.60:FF:000264">
    <property type="entry name" value="Zinc finger protein 236"/>
    <property type="match status" value="1"/>
</dbReference>
<dbReference type="AlphaFoldDB" id="A0A3M7Q846"/>
<evidence type="ECO:0000313" key="10">
    <source>
        <dbReference type="Proteomes" id="UP000276133"/>
    </source>
</evidence>
<evidence type="ECO:0000256" key="6">
    <source>
        <dbReference type="ARBA" id="ARBA00023242"/>
    </source>
</evidence>
<sequence>MEQNFLPYNQSTHSQYANPNYCNYNYYNYYQENIPDQFVFTNQIEDTNYQSLGNNSYSNYNTTKNDKTEFTKDYNYGMTLSFNDSQNYSYNDSAYQTQLETSSLYFGNNYYVNETLPTPAYQDAKKRPRDNKENESTFFSIEPQLESNKRPKILKLKIDETKVDYYYCEQCGLSFSSKAKYLLHQFKAHKNGSSCVCPVCYKKFGNQANTLVHLRGHTQEKTYKCNQCSHAFYDSSTLKKHLRTHSGEKPYSCHLCTKKFTQSGNLKRHLLVHKKYDEDIQEGLSCTSKDNKEYNQFDWSKYPKDQTIQQQSDNYNQYCNYNNFISIYNNF</sequence>
<dbReference type="SUPFAM" id="SSF57667">
    <property type="entry name" value="beta-beta-alpha zinc fingers"/>
    <property type="match status" value="2"/>
</dbReference>
<dbReference type="OrthoDB" id="427030at2759"/>
<organism evidence="9 10">
    <name type="scientific">Brachionus plicatilis</name>
    <name type="common">Marine rotifer</name>
    <name type="synonym">Brachionus muelleri</name>
    <dbReference type="NCBI Taxonomy" id="10195"/>
    <lineage>
        <taxon>Eukaryota</taxon>
        <taxon>Metazoa</taxon>
        <taxon>Spiralia</taxon>
        <taxon>Gnathifera</taxon>
        <taxon>Rotifera</taxon>
        <taxon>Eurotatoria</taxon>
        <taxon>Monogononta</taxon>
        <taxon>Pseudotrocha</taxon>
        <taxon>Ploima</taxon>
        <taxon>Brachionidae</taxon>
        <taxon>Brachionus</taxon>
    </lineage>
</organism>
<dbReference type="GO" id="GO:0000981">
    <property type="term" value="F:DNA-binding transcription factor activity, RNA polymerase II-specific"/>
    <property type="evidence" value="ECO:0007669"/>
    <property type="project" value="TreeGrafter"/>
</dbReference>
<gene>
    <name evidence="9" type="ORF">BpHYR1_048300</name>
</gene>
<protein>
    <submittedName>
        <fullName evidence="9">Transcription factor che-1</fullName>
    </submittedName>
</protein>
<keyword evidence="3" id="KW-0677">Repeat</keyword>
<dbReference type="PROSITE" id="PS50157">
    <property type="entry name" value="ZINC_FINGER_C2H2_2"/>
    <property type="match status" value="4"/>
</dbReference>
<feature type="domain" description="C2H2-type" evidence="8">
    <location>
        <begin position="166"/>
        <end position="194"/>
    </location>
</feature>
<proteinExistence type="predicted"/>
<keyword evidence="5" id="KW-0862">Zinc</keyword>
<name>A0A3M7Q846_BRAPC</name>
<dbReference type="FunFam" id="3.30.160.60:FF:000478">
    <property type="entry name" value="Zinc finger protein 133"/>
    <property type="match status" value="1"/>
</dbReference>
<evidence type="ECO:0000256" key="1">
    <source>
        <dbReference type="ARBA" id="ARBA00004123"/>
    </source>
</evidence>
<keyword evidence="4 7" id="KW-0863">Zinc-finger</keyword>
<evidence type="ECO:0000256" key="2">
    <source>
        <dbReference type="ARBA" id="ARBA00022723"/>
    </source>
</evidence>
<accession>A0A3M7Q846</accession>
<dbReference type="Proteomes" id="UP000276133">
    <property type="component" value="Unassembled WGS sequence"/>
</dbReference>
<feature type="domain" description="C2H2-type" evidence="8">
    <location>
        <begin position="195"/>
        <end position="222"/>
    </location>
</feature>
<dbReference type="Gene3D" id="3.30.160.60">
    <property type="entry name" value="Classic Zinc Finger"/>
    <property type="match status" value="3"/>
</dbReference>
<dbReference type="Pfam" id="PF00096">
    <property type="entry name" value="zf-C2H2"/>
    <property type="match status" value="3"/>
</dbReference>
<evidence type="ECO:0000256" key="5">
    <source>
        <dbReference type="ARBA" id="ARBA00022833"/>
    </source>
</evidence>
<feature type="domain" description="C2H2-type" evidence="8">
    <location>
        <begin position="223"/>
        <end position="250"/>
    </location>
</feature>
<dbReference type="STRING" id="10195.A0A3M7Q846"/>
<comment type="caution">
    <text evidence="9">The sequence shown here is derived from an EMBL/GenBank/DDBJ whole genome shotgun (WGS) entry which is preliminary data.</text>
</comment>
<dbReference type="GO" id="GO:0008270">
    <property type="term" value="F:zinc ion binding"/>
    <property type="evidence" value="ECO:0007669"/>
    <property type="project" value="UniProtKB-KW"/>
</dbReference>
<comment type="subcellular location">
    <subcellularLocation>
        <location evidence="1">Nucleus</location>
    </subcellularLocation>
</comment>